<accession>A0A8H7XWH0</accession>
<feature type="compositionally biased region" description="Polar residues" evidence="1">
    <location>
        <begin position="584"/>
        <end position="595"/>
    </location>
</feature>
<feature type="compositionally biased region" description="Low complexity" evidence="1">
    <location>
        <begin position="414"/>
        <end position="425"/>
    </location>
</feature>
<proteinExistence type="predicted"/>
<feature type="region of interest" description="Disordered" evidence="1">
    <location>
        <begin position="404"/>
        <end position="436"/>
    </location>
</feature>
<feature type="compositionally biased region" description="Low complexity" evidence="1">
    <location>
        <begin position="606"/>
        <end position="623"/>
    </location>
</feature>
<dbReference type="EMBL" id="JAFIQS010000006">
    <property type="protein sequence ID" value="KAG5168117.1"/>
    <property type="molecule type" value="Genomic_DNA"/>
</dbReference>
<feature type="compositionally biased region" description="Acidic residues" evidence="1">
    <location>
        <begin position="54"/>
        <end position="63"/>
    </location>
</feature>
<name>A0A8H7XWH0_PSICU</name>
<feature type="region of interest" description="Disordered" evidence="1">
    <location>
        <begin position="545"/>
        <end position="624"/>
    </location>
</feature>
<dbReference type="AlphaFoldDB" id="A0A8H7XWH0"/>
<evidence type="ECO:0000313" key="2">
    <source>
        <dbReference type="EMBL" id="KAG5168117.1"/>
    </source>
</evidence>
<feature type="compositionally biased region" description="Low complexity" evidence="1">
    <location>
        <begin position="687"/>
        <end position="703"/>
    </location>
</feature>
<feature type="compositionally biased region" description="Acidic residues" evidence="1">
    <location>
        <begin position="30"/>
        <end position="41"/>
    </location>
</feature>
<feature type="region of interest" description="Disordered" evidence="1">
    <location>
        <begin position="503"/>
        <end position="529"/>
    </location>
</feature>
<feature type="compositionally biased region" description="Polar residues" evidence="1">
    <location>
        <begin position="243"/>
        <end position="268"/>
    </location>
</feature>
<feature type="compositionally biased region" description="Basic and acidic residues" evidence="1">
    <location>
        <begin position="104"/>
        <end position="116"/>
    </location>
</feature>
<feature type="region of interest" description="Disordered" evidence="1">
    <location>
        <begin position="18"/>
        <end position="136"/>
    </location>
</feature>
<evidence type="ECO:0000256" key="1">
    <source>
        <dbReference type="SAM" id="MobiDB-lite"/>
    </source>
</evidence>
<gene>
    <name evidence="2" type="ORF">JR316_006710</name>
</gene>
<sequence length="764" mass="85200">MSLWSCELSSCPFVQFRSRKNNEKKATDADGLDDYISDDETTAAPIPRDSTTQQEDEQDEEDLYASATQQSERDPIQHTLPTEGPTPDPSAWQAAEDLLSDVAADIKGKGKARDMDPPPPVIPTIHSPQYSEAEDDVQIPGLSQNRSHRVFSLDPAFETQESLAGPSRLPSVSVTADQEDIYQDQASLWSSLGRAAPQEPESSSSSWWQDPHTMSGLLDFNEPPASTSDSSHRGVQDPIPILPSSNIASTSNHQWEQGPSPGQTSFPQQESVPHFLLDNDDLPMEVASELGDIPMIGPELEEDYPMCDDEGYTCEQIFGSGVEIPEGNFGEAVWIQAQRYLLQQQMIQQQEHQHQQQILYEELYRQQQIRLLERQQYEAQMATMWEASLEGRLERATRFWNSIPALPRPPTATPPTVASSAATLPPSEPTPSQPIEKGMSAAQREYKRMMDRENVDRDLRRRFPYSIAASMGPSKFAYLQRSLRVLSTSPMNTLMLSRRSFKPAPLPATLPKKSVPPQRPTNSHVYGTPAVRKLHEEMKRAENERLARLSANSLGKRRMRVSDDSDSDDAIERPSKRVRADDLSASSSTHNNGKVPSNKPSKKKSNSSPSKSTSKFKMSTSKASMKRFVRDARAPSPPCLPPTSSLSNTLFPNEPLEIISRDHVSDYSSSDRARAFENRVNEMKNGPLYSALRRPSPSSASSNRSKKKVTFALPNLEDGDEEDSDTDVAGDDTRNNRNTVEVKTRICAKFLSSIAIMFRFGRFA</sequence>
<comment type="caution">
    <text evidence="2">The sequence shown here is derived from an EMBL/GenBank/DDBJ whole genome shotgun (WGS) entry which is preliminary data.</text>
</comment>
<organism evidence="2">
    <name type="scientific">Psilocybe cubensis</name>
    <name type="common">Psychedelic mushroom</name>
    <name type="synonym">Stropharia cubensis</name>
    <dbReference type="NCBI Taxonomy" id="181762"/>
    <lineage>
        <taxon>Eukaryota</taxon>
        <taxon>Fungi</taxon>
        <taxon>Dikarya</taxon>
        <taxon>Basidiomycota</taxon>
        <taxon>Agaricomycotina</taxon>
        <taxon>Agaricomycetes</taxon>
        <taxon>Agaricomycetidae</taxon>
        <taxon>Agaricales</taxon>
        <taxon>Agaricineae</taxon>
        <taxon>Strophariaceae</taxon>
        <taxon>Psilocybe</taxon>
    </lineage>
</organism>
<feature type="compositionally biased region" description="Acidic residues" evidence="1">
    <location>
        <begin position="717"/>
        <end position="730"/>
    </location>
</feature>
<reference evidence="2" key="1">
    <citation type="submission" date="2021-02" db="EMBL/GenBank/DDBJ databases">
        <title>Psilocybe cubensis genome.</title>
        <authorList>
            <person name="Mckernan K.J."/>
            <person name="Crawford S."/>
            <person name="Trippe A."/>
            <person name="Kane L.T."/>
            <person name="Mclaughlin S."/>
        </authorList>
    </citation>
    <scope>NUCLEOTIDE SEQUENCE [LARGE SCALE GENOMIC DNA]</scope>
    <source>
        <strain evidence="2">MGC-MH-2018</strain>
    </source>
</reference>
<feature type="region of interest" description="Disordered" evidence="1">
    <location>
        <begin position="157"/>
        <end position="268"/>
    </location>
</feature>
<feature type="compositionally biased region" description="Basic and acidic residues" evidence="1">
    <location>
        <begin position="570"/>
        <end position="582"/>
    </location>
</feature>
<feature type="region of interest" description="Disordered" evidence="1">
    <location>
        <begin position="687"/>
        <end position="734"/>
    </location>
</feature>
<protein>
    <submittedName>
        <fullName evidence="2">Uncharacterized protein</fullName>
    </submittedName>
</protein>
<feature type="compositionally biased region" description="Low complexity" evidence="1">
    <location>
        <begin position="195"/>
        <end position="209"/>
    </location>
</feature>